<evidence type="ECO:0000259" key="5">
    <source>
        <dbReference type="Pfam" id="PF03081"/>
    </source>
</evidence>
<comment type="similarity">
    <text evidence="1 3">Belongs to the EXO70 family.</text>
</comment>
<name>A0A8B8JPH0_ABRPR</name>
<dbReference type="GO" id="GO:0015031">
    <property type="term" value="P:protein transport"/>
    <property type="evidence" value="ECO:0007669"/>
    <property type="project" value="UniProtKB-KW"/>
</dbReference>
<organism evidence="6 7">
    <name type="scientific">Abrus precatorius</name>
    <name type="common">Indian licorice</name>
    <name type="synonym">Glycine abrus</name>
    <dbReference type="NCBI Taxonomy" id="3816"/>
    <lineage>
        <taxon>Eukaryota</taxon>
        <taxon>Viridiplantae</taxon>
        <taxon>Streptophyta</taxon>
        <taxon>Embryophyta</taxon>
        <taxon>Tracheophyta</taxon>
        <taxon>Spermatophyta</taxon>
        <taxon>Magnoliopsida</taxon>
        <taxon>eudicotyledons</taxon>
        <taxon>Gunneridae</taxon>
        <taxon>Pentapetalae</taxon>
        <taxon>rosids</taxon>
        <taxon>fabids</taxon>
        <taxon>Fabales</taxon>
        <taxon>Fabaceae</taxon>
        <taxon>Papilionoideae</taxon>
        <taxon>50 kb inversion clade</taxon>
        <taxon>NPAAA clade</taxon>
        <taxon>indigoferoid/millettioid clade</taxon>
        <taxon>Abreae</taxon>
        <taxon>Abrus</taxon>
    </lineage>
</organism>
<dbReference type="RefSeq" id="XP_027333350.1">
    <property type="nucleotide sequence ID" value="XM_027477549.1"/>
</dbReference>
<dbReference type="InterPro" id="IPR004140">
    <property type="entry name" value="Exo70"/>
</dbReference>
<evidence type="ECO:0000256" key="2">
    <source>
        <dbReference type="ARBA" id="ARBA00022448"/>
    </source>
</evidence>
<feature type="domain" description="Exocyst complex subunit Exo70 C-terminal" evidence="5">
    <location>
        <begin position="299"/>
        <end position="643"/>
    </location>
</feature>
<reference evidence="6" key="1">
    <citation type="journal article" date="2019" name="Toxins">
        <title>Detection of Abrin-Like and Prepropulchellin-Like Toxin Genes and Transcripts Using Whole Genome Sequencing and Full-Length Transcript Sequencing of Abrus precatorius.</title>
        <authorList>
            <person name="Hovde B.T."/>
            <person name="Daligault H.E."/>
            <person name="Hanschen E.R."/>
            <person name="Kunde Y.A."/>
            <person name="Johnson M.B."/>
            <person name="Starkenburg S.R."/>
            <person name="Johnson S.L."/>
        </authorList>
    </citation>
    <scope>NUCLEOTIDE SEQUENCE [LARGE SCALE GENOMIC DNA]</scope>
</reference>
<gene>
    <name evidence="7" type="primary">LOC113848154</name>
</gene>
<dbReference type="Gene3D" id="1.20.1280.170">
    <property type="entry name" value="Exocyst complex component Exo70"/>
    <property type="match status" value="1"/>
</dbReference>
<dbReference type="InterPro" id="IPR016159">
    <property type="entry name" value="Cullin_repeat-like_dom_sf"/>
</dbReference>
<evidence type="ECO:0000256" key="1">
    <source>
        <dbReference type="ARBA" id="ARBA00006756"/>
    </source>
</evidence>
<keyword evidence="2 3" id="KW-0813">Transport</keyword>
<proteinExistence type="inferred from homology"/>
<evidence type="ECO:0000256" key="3">
    <source>
        <dbReference type="RuleBase" id="RU365026"/>
    </source>
</evidence>
<dbReference type="GO" id="GO:0006887">
    <property type="term" value="P:exocytosis"/>
    <property type="evidence" value="ECO:0007669"/>
    <property type="project" value="UniProtKB-KW"/>
</dbReference>
<dbReference type="Pfam" id="PF03081">
    <property type="entry name" value="Exo70_C"/>
    <property type="match status" value="1"/>
</dbReference>
<dbReference type="AlphaFoldDB" id="A0A8B8JPH0"/>
<feature type="transmembrane region" description="Helical" evidence="4">
    <location>
        <begin position="12"/>
        <end position="34"/>
    </location>
</feature>
<keyword evidence="3" id="KW-0653">Protein transport</keyword>
<dbReference type="GO" id="GO:0000145">
    <property type="term" value="C:exocyst"/>
    <property type="evidence" value="ECO:0007669"/>
    <property type="project" value="InterPro"/>
</dbReference>
<dbReference type="PANTHER" id="PTHR12542:SF180">
    <property type="entry name" value="EXOCYST SUBUNIT EXO70 FAMILY PROTEIN"/>
    <property type="match status" value="1"/>
</dbReference>
<evidence type="ECO:0000313" key="7">
    <source>
        <dbReference type="RefSeq" id="XP_027333350.1"/>
    </source>
</evidence>
<keyword evidence="4" id="KW-1133">Transmembrane helix</keyword>
<dbReference type="GeneID" id="113848154"/>
<evidence type="ECO:0000313" key="6">
    <source>
        <dbReference type="Proteomes" id="UP000694853"/>
    </source>
</evidence>
<dbReference type="KEGG" id="aprc:113848154"/>
<keyword evidence="6" id="KW-1185">Reference proteome</keyword>
<reference evidence="7" key="2">
    <citation type="submission" date="2025-08" db="UniProtKB">
        <authorList>
            <consortium name="RefSeq"/>
        </authorList>
    </citation>
    <scope>IDENTIFICATION</scope>
    <source>
        <tissue evidence="7">Young leaves</tissue>
    </source>
</reference>
<keyword evidence="4" id="KW-0812">Transmembrane</keyword>
<dbReference type="PANTHER" id="PTHR12542">
    <property type="entry name" value="EXOCYST COMPLEX PROTEIN EXO70"/>
    <property type="match status" value="1"/>
</dbReference>
<comment type="function">
    <text evidence="3">Component of the exocyst complex.</text>
</comment>
<feature type="transmembrane region" description="Helical" evidence="4">
    <location>
        <begin position="40"/>
        <end position="59"/>
    </location>
</feature>
<dbReference type="InterPro" id="IPR046364">
    <property type="entry name" value="Exo70_C"/>
</dbReference>
<feature type="transmembrane region" description="Helical" evidence="4">
    <location>
        <begin position="100"/>
        <end position="116"/>
    </location>
</feature>
<dbReference type="SUPFAM" id="SSF74788">
    <property type="entry name" value="Cullin repeat-like"/>
    <property type="match status" value="1"/>
</dbReference>
<feature type="transmembrane region" description="Helical" evidence="4">
    <location>
        <begin position="128"/>
        <end position="159"/>
    </location>
</feature>
<dbReference type="GO" id="GO:0005546">
    <property type="term" value="F:phosphatidylinositol-4,5-bisphosphate binding"/>
    <property type="evidence" value="ECO:0007669"/>
    <property type="project" value="InterPro"/>
</dbReference>
<feature type="transmembrane region" description="Helical" evidence="4">
    <location>
        <begin position="71"/>
        <end position="88"/>
    </location>
</feature>
<keyword evidence="3" id="KW-0268">Exocytosis</keyword>
<accession>A0A8B8JPH0</accession>
<keyword evidence="4" id="KW-0472">Membrane</keyword>
<evidence type="ECO:0000256" key="4">
    <source>
        <dbReference type="SAM" id="Phobius"/>
    </source>
</evidence>
<dbReference type="Proteomes" id="UP000694853">
    <property type="component" value="Unplaced"/>
</dbReference>
<sequence>MPLPNQISKWRFLGLASTIIGLLCYALSSSFNYLFGEWNLFKVFLYLAFSIFISFVILFARECQISNSLRLKAHCAFLILTITSVYSFFFDKVVNGKPDAYSLISCAAFAIVSLTMSKQTQCEFGVDLLYFFLGCLIIQLMKIKLLLGIIGACFSYALISLRFSLATPHGEHRVIENEHSVVIEVDPLELASMMQELMNCIKALEESDLNLTDTLSEYLEDYDTELDCNLVMDTLPLETIDNLHEKVKVMMEIGLEKKCSEVYSTCRRKRLEEGVIGNLLGLKVINVEEAHVEDYMIRKWIKAFEVAIRILFPGERDLCYRVFYGFQSIADTCFTEVCRGTTIKMLNFATTVASGGTSKWRLWQILDMFGTLSDLISEFQSLFPMSLVNEAIATRNRLGEASRDVFIELGYLIFRFKMVFVPPNGGLHPVTRYVRSYLVSAYRSRRLLEQILREYPNVVNGRKTCYSFSAQMDFIVERLERKLAVNIKNYKDVALRYFFIMNNLSCIEDMEKEEGLGTVLSDDWFQKTKARVQQNLEFYKKNSWNKVLELLKLDGNELLVANVAADSMKDKLCLFNEKFKEMCSVQSTWFLFDKQLRAQIIVSLENVLLPAYGNFIGRFHDVLGGHAYEYIKFGMFDIQDRLNHLFLGNRKNISNLQELQGLFKIRK</sequence>
<dbReference type="OrthoDB" id="1431976at2759"/>
<protein>
    <recommendedName>
        <fullName evidence="3">Exocyst subunit Exo70 family protein</fullName>
    </recommendedName>
</protein>